<dbReference type="Gene3D" id="1.20.1050.10">
    <property type="match status" value="1"/>
</dbReference>
<dbReference type="SUPFAM" id="SSF52833">
    <property type="entry name" value="Thioredoxin-like"/>
    <property type="match status" value="1"/>
</dbReference>
<dbReference type="Gene3D" id="3.40.30.110">
    <property type="match status" value="2"/>
</dbReference>
<dbReference type="AlphaFoldDB" id="C6XQM7"/>
<dbReference type="STRING" id="582402.Hbal_0939"/>
<protein>
    <submittedName>
        <fullName evidence="3">Glutathione S-transferase-like protein</fullName>
    </submittedName>
</protein>
<feature type="domain" description="GST C-terminal" evidence="2">
    <location>
        <begin position="81"/>
        <end position="240"/>
    </location>
</feature>
<evidence type="ECO:0000313" key="4">
    <source>
        <dbReference type="Proteomes" id="UP000002745"/>
    </source>
</evidence>
<keyword evidence="4" id="KW-1185">Reference proteome</keyword>
<dbReference type="CDD" id="cd00570">
    <property type="entry name" value="GST_N_family"/>
    <property type="match status" value="1"/>
</dbReference>
<dbReference type="EMBL" id="CP001678">
    <property type="protein sequence ID" value="ACT58633.1"/>
    <property type="molecule type" value="Genomic_DNA"/>
</dbReference>
<accession>C6XQM7</accession>
<feature type="domain" description="GST N-terminal" evidence="1">
    <location>
        <begin position="1"/>
        <end position="80"/>
    </location>
</feature>
<organism evidence="3 4">
    <name type="scientific">Hirschia baltica (strain ATCC 49814 / DSM 5838 / IFAM 1418)</name>
    <dbReference type="NCBI Taxonomy" id="582402"/>
    <lineage>
        <taxon>Bacteria</taxon>
        <taxon>Pseudomonadati</taxon>
        <taxon>Pseudomonadota</taxon>
        <taxon>Alphaproteobacteria</taxon>
        <taxon>Hyphomonadales</taxon>
        <taxon>Hyphomonadaceae</taxon>
        <taxon>Hirschia</taxon>
    </lineage>
</organism>
<dbReference type="InterPro" id="IPR004046">
    <property type="entry name" value="GST_C"/>
</dbReference>
<dbReference type="OrthoDB" id="5791869at2"/>
<name>C6XQM7_HIRBI</name>
<dbReference type="Pfam" id="PF13417">
    <property type="entry name" value="GST_N_3"/>
    <property type="match status" value="1"/>
</dbReference>
<sequence>MAIFLHHYPASSFAEKVRVLMGYLKLEWQSVQIEPILPRPRLDLLTGGYRRTPVLQIDSNIYCDTHLISKTLADHAFDETLFAHGFVAERVAEWADTQLVDVCRTLNMRPEAIADTIERISPGKAAAFKKDRAALFKGSTKLKLTPEAALSFLTSYLNQFNNWIDNAFMFGDEPSIADFSVYHCLWSLAQSPLNSSLLYPYRNVCEWMERIHAFGHGLSEDSDEQEALDHAFDTFPELPFVTTLLLPGVQIGDYVKVTPVDYGCVAVSGELLALSPEQVIIGRETDETGGVICHFPIAGYEVRKLEEH</sequence>
<gene>
    <name evidence="3" type="ordered locus">Hbal_0939</name>
</gene>
<dbReference type="eggNOG" id="COG0625">
    <property type="taxonomic scope" value="Bacteria"/>
</dbReference>
<keyword evidence="3" id="KW-0808">Transferase</keyword>
<dbReference type="InterPro" id="IPR010987">
    <property type="entry name" value="Glutathione-S-Trfase_C-like"/>
</dbReference>
<evidence type="ECO:0000259" key="2">
    <source>
        <dbReference type="PROSITE" id="PS50405"/>
    </source>
</evidence>
<dbReference type="GO" id="GO:0016740">
    <property type="term" value="F:transferase activity"/>
    <property type="evidence" value="ECO:0007669"/>
    <property type="project" value="UniProtKB-KW"/>
</dbReference>
<dbReference type="HOGENOM" id="CLU_039745_2_0_5"/>
<dbReference type="Proteomes" id="UP000002745">
    <property type="component" value="Chromosome"/>
</dbReference>
<dbReference type="RefSeq" id="WP_015826783.1">
    <property type="nucleotide sequence ID" value="NC_012982.1"/>
</dbReference>
<dbReference type="SUPFAM" id="SSF47616">
    <property type="entry name" value="GST C-terminal domain-like"/>
    <property type="match status" value="1"/>
</dbReference>
<dbReference type="InterPro" id="IPR036249">
    <property type="entry name" value="Thioredoxin-like_sf"/>
</dbReference>
<dbReference type="PROSITE" id="PS50404">
    <property type="entry name" value="GST_NTER"/>
    <property type="match status" value="1"/>
</dbReference>
<dbReference type="PROSITE" id="PS50405">
    <property type="entry name" value="GST_CTER"/>
    <property type="match status" value="1"/>
</dbReference>
<reference evidence="4" key="1">
    <citation type="journal article" date="2011" name="J. Bacteriol.">
        <title>Genome sequences of eight morphologically diverse alphaproteobacteria.</title>
        <authorList>
            <consortium name="US DOE Joint Genome Institute"/>
            <person name="Brown P.J."/>
            <person name="Kysela D.T."/>
            <person name="Buechlein A."/>
            <person name="Hemmerich C."/>
            <person name="Brun Y.V."/>
        </authorList>
    </citation>
    <scope>NUCLEOTIDE SEQUENCE [LARGE SCALE GENOMIC DNA]</scope>
    <source>
        <strain evidence="4">ATCC 49814 / DSM 5838 / IFAM 1418</strain>
    </source>
</reference>
<proteinExistence type="predicted"/>
<dbReference type="Pfam" id="PF00043">
    <property type="entry name" value="GST_C"/>
    <property type="match status" value="1"/>
</dbReference>
<evidence type="ECO:0000313" key="3">
    <source>
        <dbReference type="EMBL" id="ACT58633.1"/>
    </source>
</evidence>
<dbReference type="KEGG" id="hba:Hbal_0939"/>
<dbReference type="InterPro" id="IPR036282">
    <property type="entry name" value="Glutathione-S-Trfase_C_sf"/>
</dbReference>
<dbReference type="InterPro" id="IPR004045">
    <property type="entry name" value="Glutathione_S-Trfase_N"/>
</dbReference>
<evidence type="ECO:0000259" key="1">
    <source>
        <dbReference type="PROSITE" id="PS50404"/>
    </source>
</evidence>